<keyword evidence="6 10" id="KW-0560">Oxidoreductase</keyword>
<dbReference type="GO" id="GO:0016971">
    <property type="term" value="F:flavin-dependent sulfhydryl oxidase activity"/>
    <property type="evidence" value="ECO:0007669"/>
    <property type="project" value="InterPro"/>
</dbReference>
<evidence type="ECO:0000256" key="5">
    <source>
        <dbReference type="ARBA" id="ARBA00022827"/>
    </source>
</evidence>
<dbReference type="InterPro" id="IPR017905">
    <property type="entry name" value="ERV/ALR_sulphydryl_oxidase"/>
</dbReference>
<accession>A0AA36D0T4</accession>
<organism evidence="13 14">
    <name type="scientific">Mesorhabditis spiculigera</name>
    <dbReference type="NCBI Taxonomy" id="96644"/>
    <lineage>
        <taxon>Eukaryota</taxon>
        <taxon>Metazoa</taxon>
        <taxon>Ecdysozoa</taxon>
        <taxon>Nematoda</taxon>
        <taxon>Chromadorea</taxon>
        <taxon>Rhabditida</taxon>
        <taxon>Rhabditina</taxon>
        <taxon>Rhabditomorpha</taxon>
        <taxon>Rhabditoidea</taxon>
        <taxon>Rhabditidae</taxon>
        <taxon>Mesorhabditinae</taxon>
        <taxon>Mesorhabditis</taxon>
    </lineage>
</organism>
<sequence>MGSGLCLADSLYDASDPIVELNVNNFDQEVYGQKKAFFVEFYSSWCGACIAYAPTFKKFARLVQSWKPVVQVTVVNCAEDINMPLCRAHEIHAFPTIKYFKYSPANKDDVVPFQGDKHNLETLPTDLAALVKADAEVQHPTGWPLFDPVPDSTSLEQVWETTKTKFLLMVSENDPSKMGFAEAINFHDSRLVKVAMVRPSHKAASSIALYAGKAALFQRGNPSPVWVSGDSTTWAEIQEKVNDHISSEPAGQVVEPVLSPAGQKHGADGVALNLEQFKVQATDLQSALGYMLLKEVVRREKITGADLEALKQWIHVLKKWSPGTTPTRRLLHRLDEWLQLQMTIVTADQWTKKITELQVDLGNPLPATPNWLACKGSKSNLRGYTCGLWTLGHAISVNAYVQEKDRADFSPVNEFLEPWHQFIFRFLSCQECADNFNKEAEQHKLAHVSRKEDTVLWLNKVHNAVNKRLSGAPAEDPQFPKRQFPPKVLCPTCWDAAGALNEEETFKFLIHYYQDIRTDQPEKSDGYQMSEFENGKLSKVANKHLNPKFNVNADQVDGLEADEAKRKLDMNPQREWRSIDGSYSNLNPMQQERGHFYFWLLSLIAVCVFLAYYKYRRNKSRFWKQFYYSSDFKLSKQNIA</sequence>
<keyword evidence="10" id="KW-1133">Transmembrane helix</keyword>
<evidence type="ECO:0000256" key="7">
    <source>
        <dbReference type="ARBA" id="ARBA00023157"/>
    </source>
</evidence>
<dbReference type="AlphaFoldDB" id="A0AA36D0T4"/>
<evidence type="ECO:0000256" key="6">
    <source>
        <dbReference type="ARBA" id="ARBA00023002"/>
    </source>
</evidence>
<dbReference type="PROSITE" id="PS51352">
    <property type="entry name" value="THIOREDOXIN_2"/>
    <property type="match status" value="1"/>
</dbReference>
<evidence type="ECO:0000256" key="4">
    <source>
        <dbReference type="ARBA" id="ARBA00022729"/>
    </source>
</evidence>
<dbReference type="Gene3D" id="1.20.120.1960">
    <property type="entry name" value="QSOX sulfhydryl oxidase domain"/>
    <property type="match status" value="1"/>
</dbReference>
<evidence type="ECO:0000313" key="14">
    <source>
        <dbReference type="Proteomes" id="UP001177023"/>
    </source>
</evidence>
<evidence type="ECO:0000256" key="10">
    <source>
        <dbReference type="RuleBase" id="RU371123"/>
    </source>
</evidence>
<evidence type="ECO:0000256" key="1">
    <source>
        <dbReference type="ARBA" id="ARBA00001974"/>
    </source>
</evidence>
<dbReference type="PANTHER" id="PTHR22897:SF26">
    <property type="entry name" value="SULFHYDRYL OXIDASE"/>
    <property type="match status" value="1"/>
</dbReference>
<evidence type="ECO:0000313" key="13">
    <source>
        <dbReference type="EMBL" id="CAJ0578938.1"/>
    </source>
</evidence>
<dbReference type="Proteomes" id="UP001177023">
    <property type="component" value="Unassembled WGS sequence"/>
</dbReference>
<dbReference type="Pfam" id="PF00085">
    <property type="entry name" value="Thioredoxin"/>
    <property type="match status" value="1"/>
</dbReference>
<name>A0AA36D0T4_9BILA</name>
<dbReference type="GO" id="GO:0000139">
    <property type="term" value="C:Golgi membrane"/>
    <property type="evidence" value="ECO:0007669"/>
    <property type="project" value="TreeGrafter"/>
</dbReference>
<dbReference type="EMBL" id="CATQJA010002655">
    <property type="protein sequence ID" value="CAJ0578938.1"/>
    <property type="molecule type" value="Genomic_DNA"/>
</dbReference>
<keyword evidence="14" id="KW-1185">Reference proteome</keyword>
<keyword evidence="5 10" id="KW-0274">FAD</keyword>
<dbReference type="PROSITE" id="PS51324">
    <property type="entry name" value="ERV_ALR"/>
    <property type="match status" value="1"/>
</dbReference>
<comment type="similarity">
    <text evidence="2">Belongs to the quiescin-sulfhydryl oxidase (QSOX) family.</text>
</comment>
<evidence type="ECO:0000259" key="11">
    <source>
        <dbReference type="PROSITE" id="PS51324"/>
    </source>
</evidence>
<dbReference type="Pfam" id="PF04777">
    <property type="entry name" value="Evr1_Alr"/>
    <property type="match status" value="1"/>
</dbReference>
<dbReference type="Pfam" id="PF18371">
    <property type="entry name" value="FAD_SOX"/>
    <property type="match status" value="1"/>
</dbReference>
<proteinExistence type="inferred from homology"/>
<dbReference type="GO" id="GO:0003756">
    <property type="term" value="F:protein disulfide isomerase activity"/>
    <property type="evidence" value="ECO:0007669"/>
    <property type="project" value="TreeGrafter"/>
</dbReference>
<dbReference type="FunFam" id="3.40.30.10:FF:000425">
    <property type="entry name" value="Sulfhydryl oxidase"/>
    <property type="match status" value="1"/>
</dbReference>
<dbReference type="SUPFAM" id="SSF52833">
    <property type="entry name" value="Thioredoxin-like"/>
    <property type="match status" value="1"/>
</dbReference>
<dbReference type="Gene3D" id="1.20.120.310">
    <property type="entry name" value="ERV/ALR sulfhydryl oxidase domain"/>
    <property type="match status" value="1"/>
</dbReference>
<feature type="domain" description="Thioredoxin" evidence="12">
    <location>
        <begin position="5"/>
        <end position="132"/>
    </location>
</feature>
<reference evidence="13" key="1">
    <citation type="submission" date="2023-06" db="EMBL/GenBank/DDBJ databases">
        <authorList>
            <person name="Delattre M."/>
        </authorList>
    </citation>
    <scope>NUCLEOTIDE SEQUENCE</scope>
    <source>
        <strain evidence="13">AF72</strain>
    </source>
</reference>
<dbReference type="InterPro" id="IPR040986">
    <property type="entry name" value="QSOX_FAD-bd_dom"/>
</dbReference>
<dbReference type="InterPro" id="IPR036774">
    <property type="entry name" value="ERV/ALR_sulphydryl_oxid_sf"/>
</dbReference>
<keyword evidence="10" id="KW-0812">Transmembrane</keyword>
<dbReference type="EC" id="1.8.3.2" evidence="10"/>
<keyword evidence="10" id="KW-0472">Membrane</keyword>
<protein>
    <recommendedName>
        <fullName evidence="10">Sulfhydryl oxidase</fullName>
        <ecNumber evidence="10">1.8.3.2</ecNumber>
    </recommendedName>
</protein>
<feature type="domain" description="ERV/ALR sulfhydryl oxidase" evidence="11">
    <location>
        <begin position="377"/>
        <end position="483"/>
    </location>
</feature>
<keyword evidence="7" id="KW-1015">Disulfide bond</keyword>
<dbReference type="CDD" id="cd02992">
    <property type="entry name" value="PDI_a_QSOX"/>
    <property type="match status" value="1"/>
</dbReference>
<dbReference type="InterPro" id="IPR042568">
    <property type="entry name" value="QSOX_FAD-bd_sf"/>
</dbReference>
<keyword evidence="4" id="KW-0732">Signal</keyword>
<keyword evidence="3 10" id="KW-0285">Flavoprotein</keyword>
<comment type="catalytic activity">
    <reaction evidence="9 10">
        <text>2 R'C(R)SH + O2 = R'C(R)S-S(R)CR' + H2O2</text>
        <dbReference type="Rhea" id="RHEA:17357"/>
        <dbReference type="ChEBI" id="CHEBI:15379"/>
        <dbReference type="ChEBI" id="CHEBI:16240"/>
        <dbReference type="ChEBI" id="CHEBI:16520"/>
        <dbReference type="ChEBI" id="CHEBI:17412"/>
        <dbReference type="EC" id="1.8.3.2"/>
    </reaction>
</comment>
<gene>
    <name evidence="13" type="ORF">MSPICULIGERA_LOCUS17176</name>
</gene>
<feature type="non-terminal residue" evidence="13">
    <location>
        <position position="1"/>
    </location>
</feature>
<keyword evidence="8" id="KW-0325">Glycoprotein</keyword>
<feature type="transmembrane region" description="Helical" evidence="10">
    <location>
        <begin position="596"/>
        <end position="615"/>
    </location>
</feature>
<dbReference type="InterPro" id="IPR036249">
    <property type="entry name" value="Thioredoxin-like_sf"/>
</dbReference>
<dbReference type="Gene3D" id="3.40.30.10">
    <property type="entry name" value="Glutaredoxin"/>
    <property type="match status" value="1"/>
</dbReference>
<evidence type="ECO:0000256" key="9">
    <source>
        <dbReference type="ARBA" id="ARBA00048864"/>
    </source>
</evidence>
<dbReference type="InterPro" id="IPR039798">
    <property type="entry name" value="Sulfhydryl_oxidase"/>
</dbReference>
<dbReference type="GO" id="GO:0005615">
    <property type="term" value="C:extracellular space"/>
    <property type="evidence" value="ECO:0007669"/>
    <property type="project" value="TreeGrafter"/>
</dbReference>
<comment type="caution">
    <text evidence="13">The sequence shown here is derived from an EMBL/GenBank/DDBJ whole genome shotgun (WGS) entry which is preliminary data.</text>
</comment>
<dbReference type="InterPro" id="IPR013766">
    <property type="entry name" value="Thioredoxin_domain"/>
</dbReference>
<evidence type="ECO:0000256" key="2">
    <source>
        <dbReference type="ARBA" id="ARBA00006041"/>
    </source>
</evidence>
<dbReference type="SUPFAM" id="SSF69000">
    <property type="entry name" value="FAD-dependent thiol oxidase"/>
    <property type="match status" value="1"/>
</dbReference>
<comment type="cofactor">
    <cofactor evidence="1 10">
        <name>FAD</name>
        <dbReference type="ChEBI" id="CHEBI:57692"/>
    </cofactor>
</comment>
<dbReference type="PANTHER" id="PTHR22897">
    <property type="entry name" value="QUIESCIN Q6-RELATED SULFHYDRYL OXIDASE"/>
    <property type="match status" value="1"/>
</dbReference>
<evidence type="ECO:0000256" key="8">
    <source>
        <dbReference type="ARBA" id="ARBA00023180"/>
    </source>
</evidence>
<evidence type="ECO:0000259" key="12">
    <source>
        <dbReference type="PROSITE" id="PS51352"/>
    </source>
</evidence>
<evidence type="ECO:0000256" key="3">
    <source>
        <dbReference type="ARBA" id="ARBA00022630"/>
    </source>
</evidence>
<dbReference type="GO" id="GO:0006457">
    <property type="term" value="P:protein folding"/>
    <property type="evidence" value="ECO:0007669"/>
    <property type="project" value="TreeGrafter"/>
</dbReference>